<proteinExistence type="predicted"/>
<dbReference type="PANTHER" id="PTHR12420:SF4">
    <property type="entry name" value="PHD FINGER PROTEIN 11"/>
    <property type="match status" value="1"/>
</dbReference>
<evidence type="ECO:0000256" key="1">
    <source>
        <dbReference type="ARBA" id="ARBA00004123"/>
    </source>
</evidence>
<keyword evidence="2" id="KW-0479">Metal-binding</keyword>
<dbReference type="InterPro" id="IPR013083">
    <property type="entry name" value="Znf_RING/FYVE/PHD"/>
</dbReference>
<feature type="domain" description="PHD-type" evidence="6">
    <location>
        <begin position="18"/>
        <end position="138"/>
    </location>
</feature>
<dbReference type="Ensembl" id="ENSVURT00010034868.1">
    <property type="protein sequence ID" value="ENSVURP00010030627.1"/>
    <property type="gene ID" value="ENSVURG00010023425.1"/>
</dbReference>
<reference evidence="8" key="1">
    <citation type="submission" date="2018-12" db="EMBL/GenBank/DDBJ databases">
        <authorList>
            <person name="Yazar S."/>
        </authorList>
    </citation>
    <scope>NUCLEOTIDE SEQUENCE [LARGE SCALE GENOMIC DNA]</scope>
</reference>
<keyword evidence="3" id="KW-0863">Zinc-finger</keyword>
<dbReference type="PROSITE" id="PS51805">
    <property type="entry name" value="EPHD"/>
    <property type="match status" value="1"/>
</dbReference>
<dbReference type="InterPro" id="IPR051188">
    <property type="entry name" value="PHD-type_Zinc_Finger"/>
</dbReference>
<evidence type="ECO:0000256" key="3">
    <source>
        <dbReference type="ARBA" id="ARBA00022771"/>
    </source>
</evidence>
<sequence length="247" mass="28256">MDEAVRDPAGIFQERMVKITCDLCPQDDERGILYVSQDLELVAHQNCLLYSSGLVESEEDHPCLNDQDRHFDVELVKEEINRGKRLKCSYCLKKGATVGCDIKKCSKNYHFFCARQDQAKIQADEHGGTYRVFCQKHTVGKNSRVSPTKVDILKKMKNAGLIESLFESLLEDLDGIHFKIKDNTTSEKELQEIATLLFDCAIFRKSLRKISADTVISKLQSEQEHLQKKIEVLQDIGENMFPLQKDI</sequence>
<dbReference type="GeneTree" id="ENSGT00950000182865"/>
<keyword evidence="8" id="KW-1185">Reference proteome</keyword>
<dbReference type="SMART" id="SM00249">
    <property type="entry name" value="PHD"/>
    <property type="match status" value="1"/>
</dbReference>
<evidence type="ECO:0000259" key="6">
    <source>
        <dbReference type="PROSITE" id="PS51805"/>
    </source>
</evidence>
<keyword evidence="5" id="KW-0539">Nucleus</keyword>
<evidence type="ECO:0000313" key="8">
    <source>
        <dbReference type="Proteomes" id="UP000314987"/>
    </source>
</evidence>
<evidence type="ECO:0000313" key="7">
    <source>
        <dbReference type="Ensembl" id="ENSVURP00010030627.1"/>
    </source>
</evidence>
<organism evidence="7 8">
    <name type="scientific">Vombatus ursinus</name>
    <name type="common">Common wombat</name>
    <dbReference type="NCBI Taxonomy" id="29139"/>
    <lineage>
        <taxon>Eukaryota</taxon>
        <taxon>Metazoa</taxon>
        <taxon>Chordata</taxon>
        <taxon>Craniata</taxon>
        <taxon>Vertebrata</taxon>
        <taxon>Euteleostomi</taxon>
        <taxon>Mammalia</taxon>
        <taxon>Metatheria</taxon>
        <taxon>Diprotodontia</taxon>
        <taxon>Vombatidae</taxon>
        <taxon>Vombatus</taxon>
    </lineage>
</organism>
<reference evidence="7" key="2">
    <citation type="submission" date="2025-08" db="UniProtKB">
        <authorList>
            <consortium name="Ensembl"/>
        </authorList>
    </citation>
    <scope>IDENTIFICATION</scope>
</reference>
<dbReference type="PANTHER" id="PTHR12420">
    <property type="entry name" value="PHD FINGER PROTEIN"/>
    <property type="match status" value="1"/>
</dbReference>
<accession>A0A4X2MAA3</accession>
<name>A0A4X2MAA3_VOMUR</name>
<dbReference type="AlphaFoldDB" id="A0A4X2MAA3"/>
<dbReference type="GO" id="GO:0005634">
    <property type="term" value="C:nucleus"/>
    <property type="evidence" value="ECO:0007669"/>
    <property type="project" value="UniProtKB-SubCell"/>
</dbReference>
<evidence type="ECO:0000256" key="5">
    <source>
        <dbReference type="ARBA" id="ARBA00023242"/>
    </source>
</evidence>
<dbReference type="InterPro" id="IPR034732">
    <property type="entry name" value="EPHD"/>
</dbReference>
<reference evidence="7" key="3">
    <citation type="submission" date="2025-09" db="UniProtKB">
        <authorList>
            <consortium name="Ensembl"/>
        </authorList>
    </citation>
    <scope>IDENTIFICATION</scope>
</reference>
<keyword evidence="4" id="KW-0862">Zinc</keyword>
<dbReference type="Pfam" id="PF13771">
    <property type="entry name" value="zf-HC5HC2H"/>
    <property type="match status" value="1"/>
</dbReference>
<protein>
    <recommendedName>
        <fullName evidence="6">PHD-type domain-containing protein</fullName>
    </recommendedName>
</protein>
<evidence type="ECO:0000256" key="2">
    <source>
        <dbReference type="ARBA" id="ARBA00022723"/>
    </source>
</evidence>
<dbReference type="SUPFAM" id="SSF57903">
    <property type="entry name" value="FYVE/PHD zinc finger"/>
    <property type="match status" value="1"/>
</dbReference>
<comment type="subcellular location">
    <subcellularLocation>
        <location evidence="1">Nucleus</location>
    </subcellularLocation>
</comment>
<evidence type="ECO:0000256" key="4">
    <source>
        <dbReference type="ARBA" id="ARBA00022833"/>
    </source>
</evidence>
<dbReference type="OMA" id="ECEDHDS"/>
<dbReference type="Gene3D" id="3.30.40.10">
    <property type="entry name" value="Zinc/RING finger domain, C3HC4 (zinc finger)"/>
    <property type="match status" value="1"/>
</dbReference>
<dbReference type="Proteomes" id="UP000314987">
    <property type="component" value="Unassembled WGS sequence"/>
</dbReference>
<dbReference type="InterPro" id="IPR011011">
    <property type="entry name" value="Znf_FYVE_PHD"/>
</dbReference>
<dbReference type="InterPro" id="IPR001965">
    <property type="entry name" value="Znf_PHD"/>
</dbReference>
<dbReference type="GO" id="GO:0008270">
    <property type="term" value="F:zinc ion binding"/>
    <property type="evidence" value="ECO:0007669"/>
    <property type="project" value="UniProtKB-KW"/>
</dbReference>
<dbReference type="STRING" id="29139.ENSVURP00010030627"/>